<feature type="transmembrane region" description="Helical" evidence="10">
    <location>
        <begin position="21"/>
        <end position="44"/>
    </location>
</feature>
<evidence type="ECO:0000256" key="6">
    <source>
        <dbReference type="ARBA" id="ARBA00023065"/>
    </source>
</evidence>
<keyword evidence="2 9" id="KW-0813">Transport</keyword>
<dbReference type="GO" id="GO:0022841">
    <property type="term" value="F:potassium ion leak channel activity"/>
    <property type="evidence" value="ECO:0007669"/>
    <property type="project" value="TreeGrafter"/>
</dbReference>
<dbReference type="AlphaFoldDB" id="V8NTE6"/>
<feature type="transmembrane region" description="Helical" evidence="10">
    <location>
        <begin position="327"/>
        <end position="345"/>
    </location>
</feature>
<feature type="transmembrane region" description="Helical" evidence="10">
    <location>
        <begin position="111"/>
        <end position="129"/>
    </location>
</feature>
<dbReference type="GO" id="GO:0005886">
    <property type="term" value="C:plasma membrane"/>
    <property type="evidence" value="ECO:0007669"/>
    <property type="project" value="TreeGrafter"/>
</dbReference>
<evidence type="ECO:0000259" key="11">
    <source>
        <dbReference type="Pfam" id="PF07885"/>
    </source>
</evidence>
<evidence type="ECO:0000313" key="12">
    <source>
        <dbReference type="EMBL" id="ETE65524.1"/>
    </source>
</evidence>
<keyword evidence="3 9" id="KW-0812">Transmembrane</keyword>
<evidence type="ECO:0000256" key="5">
    <source>
        <dbReference type="ARBA" id="ARBA00022989"/>
    </source>
</evidence>
<dbReference type="InterPro" id="IPR003280">
    <property type="entry name" value="2pore_dom_K_chnl"/>
</dbReference>
<protein>
    <submittedName>
        <fullName evidence="12">Potassium channel subfamily K member 18</fullName>
    </submittedName>
</protein>
<feature type="domain" description="Potassium channel" evidence="11">
    <location>
        <begin position="307"/>
        <end position="373"/>
    </location>
</feature>
<sequence length="397" mass="45273">MQSFAKMKSNTFPLQPKERTCCQVFWAIFPHACFICSLVIYALLGAVMFSHVEGCRESHEGEAYRSFMLKLWNLSKDLSDNETKNEIFTNRTRDLINEIDFSWFTDPSQKWSFLGSLFFCCTVFTTVGYGHVYPVTRLGKYLCMVYALFGVPLMFLVLTDMGDILATILSTSYNRARKLQSKVLARLSFRSCCKKSTDSKGDSASLGPAKIVLLEPLNMKDALKNNYSFKKKSGQNQNIEIFERLIIRGNALLAPPKLTRFERCNSCPELDKGEMVNHVISSINNIGKEVEQLDVPFSLMTFIVFAYISCAATVLPHWERALNFEEAFYFCFITLTTIGFGDIKLQHPNFFLFLSVYIIVGMEIVIIAFKLGQDRILSLYKKLLFCIGQKNVSDKNT</sequence>
<organism evidence="12 13">
    <name type="scientific">Ophiophagus hannah</name>
    <name type="common">King cobra</name>
    <name type="synonym">Naja hannah</name>
    <dbReference type="NCBI Taxonomy" id="8665"/>
    <lineage>
        <taxon>Eukaryota</taxon>
        <taxon>Metazoa</taxon>
        <taxon>Chordata</taxon>
        <taxon>Craniata</taxon>
        <taxon>Vertebrata</taxon>
        <taxon>Euteleostomi</taxon>
        <taxon>Lepidosauria</taxon>
        <taxon>Squamata</taxon>
        <taxon>Bifurcata</taxon>
        <taxon>Unidentata</taxon>
        <taxon>Episquamata</taxon>
        <taxon>Toxicofera</taxon>
        <taxon>Serpentes</taxon>
        <taxon>Colubroidea</taxon>
        <taxon>Elapidae</taxon>
        <taxon>Elapinae</taxon>
        <taxon>Ophiophagus</taxon>
    </lineage>
</organism>
<dbReference type="Pfam" id="PF07885">
    <property type="entry name" value="Ion_trans_2"/>
    <property type="match status" value="2"/>
</dbReference>
<comment type="similarity">
    <text evidence="9">Belongs to the two pore domain potassium channel (TC 1.A.1.8) family.</text>
</comment>
<evidence type="ECO:0000256" key="2">
    <source>
        <dbReference type="ARBA" id="ARBA00022448"/>
    </source>
</evidence>
<comment type="caution">
    <text evidence="12">The sequence shown here is derived from an EMBL/GenBank/DDBJ whole genome shotgun (WGS) entry which is preliminary data.</text>
</comment>
<dbReference type="PANTHER" id="PTHR11003">
    <property type="entry name" value="POTASSIUM CHANNEL, SUBFAMILY K"/>
    <property type="match status" value="1"/>
</dbReference>
<feature type="non-terminal residue" evidence="12">
    <location>
        <position position="1"/>
    </location>
</feature>
<proteinExistence type="inferred from homology"/>
<comment type="subcellular location">
    <subcellularLocation>
        <location evidence="1">Membrane</location>
        <topology evidence="1">Multi-pass membrane protein</topology>
    </subcellularLocation>
</comment>
<dbReference type="SUPFAM" id="SSF81324">
    <property type="entry name" value="Voltage-gated potassium channels"/>
    <property type="match status" value="2"/>
</dbReference>
<dbReference type="Gene3D" id="1.10.287.70">
    <property type="match status" value="1"/>
</dbReference>
<feature type="transmembrane region" description="Helical" evidence="10">
    <location>
        <begin position="351"/>
        <end position="372"/>
    </location>
</feature>
<reference evidence="12 13" key="1">
    <citation type="journal article" date="2013" name="Proc. Natl. Acad. Sci. U.S.A.">
        <title>The king cobra genome reveals dynamic gene evolution and adaptation in the snake venom system.</title>
        <authorList>
            <person name="Vonk F.J."/>
            <person name="Casewell N.R."/>
            <person name="Henkel C.V."/>
            <person name="Heimberg A.M."/>
            <person name="Jansen H.J."/>
            <person name="McCleary R.J."/>
            <person name="Kerkkamp H.M."/>
            <person name="Vos R.A."/>
            <person name="Guerreiro I."/>
            <person name="Calvete J.J."/>
            <person name="Wuster W."/>
            <person name="Woods A.E."/>
            <person name="Logan J.M."/>
            <person name="Harrison R.A."/>
            <person name="Castoe T.A."/>
            <person name="de Koning A.P."/>
            <person name="Pollock D.D."/>
            <person name="Yandell M."/>
            <person name="Calderon D."/>
            <person name="Renjifo C."/>
            <person name="Currier R.B."/>
            <person name="Salgado D."/>
            <person name="Pla D."/>
            <person name="Sanz L."/>
            <person name="Hyder A.S."/>
            <person name="Ribeiro J.M."/>
            <person name="Arntzen J.W."/>
            <person name="van den Thillart G.E."/>
            <person name="Boetzer M."/>
            <person name="Pirovano W."/>
            <person name="Dirks R.P."/>
            <person name="Spaink H.P."/>
            <person name="Duboule D."/>
            <person name="McGlinn E."/>
            <person name="Kini R.M."/>
            <person name="Richardson M.K."/>
        </authorList>
    </citation>
    <scope>NUCLEOTIDE SEQUENCE</scope>
    <source>
        <tissue evidence="12">Blood</tissue>
    </source>
</reference>
<feature type="domain" description="Potassium channel" evidence="11">
    <location>
        <begin position="104"/>
        <end position="165"/>
    </location>
</feature>
<dbReference type="OrthoDB" id="297496at2759"/>
<evidence type="ECO:0000256" key="4">
    <source>
        <dbReference type="ARBA" id="ARBA00022958"/>
    </source>
</evidence>
<evidence type="ECO:0000256" key="3">
    <source>
        <dbReference type="ARBA" id="ARBA00022692"/>
    </source>
</evidence>
<dbReference type="PRINTS" id="PR01333">
    <property type="entry name" value="2POREKCHANEL"/>
</dbReference>
<feature type="transmembrane region" description="Helical" evidence="10">
    <location>
        <begin position="297"/>
        <end position="315"/>
    </location>
</feature>
<evidence type="ECO:0000256" key="8">
    <source>
        <dbReference type="ARBA" id="ARBA00023303"/>
    </source>
</evidence>
<name>V8NTE6_OPHHA</name>
<keyword evidence="5 10" id="KW-1133">Transmembrane helix</keyword>
<keyword evidence="4" id="KW-0630">Potassium</keyword>
<gene>
    <name evidence="12" type="primary">Kcnk18</name>
    <name evidence="12" type="ORF">L345_08703</name>
</gene>
<keyword evidence="8 9" id="KW-0407">Ion channel</keyword>
<keyword evidence="7 10" id="KW-0472">Membrane</keyword>
<feature type="transmembrane region" description="Helical" evidence="10">
    <location>
        <begin position="141"/>
        <end position="159"/>
    </location>
</feature>
<evidence type="ECO:0000256" key="9">
    <source>
        <dbReference type="RuleBase" id="RU003857"/>
    </source>
</evidence>
<accession>V8NTE6</accession>
<dbReference type="InterPro" id="IPR013099">
    <property type="entry name" value="K_chnl_dom"/>
</dbReference>
<dbReference type="GO" id="GO:0015271">
    <property type="term" value="F:outward rectifier potassium channel activity"/>
    <property type="evidence" value="ECO:0007669"/>
    <property type="project" value="TreeGrafter"/>
</dbReference>
<dbReference type="Proteomes" id="UP000018936">
    <property type="component" value="Unassembled WGS sequence"/>
</dbReference>
<keyword evidence="13" id="KW-1185">Reference proteome</keyword>
<evidence type="ECO:0000256" key="7">
    <source>
        <dbReference type="ARBA" id="ARBA00023136"/>
    </source>
</evidence>
<dbReference type="PANTHER" id="PTHR11003:SF346">
    <property type="entry name" value="POTASSIUM CHANNEL SUBFAMILY K MEMBER 18"/>
    <property type="match status" value="1"/>
</dbReference>
<dbReference type="GO" id="GO:0030322">
    <property type="term" value="P:stabilization of membrane potential"/>
    <property type="evidence" value="ECO:0007669"/>
    <property type="project" value="TreeGrafter"/>
</dbReference>
<dbReference type="EMBL" id="AZIM01001860">
    <property type="protein sequence ID" value="ETE65524.1"/>
    <property type="molecule type" value="Genomic_DNA"/>
</dbReference>
<evidence type="ECO:0000256" key="10">
    <source>
        <dbReference type="SAM" id="Phobius"/>
    </source>
</evidence>
<evidence type="ECO:0000313" key="13">
    <source>
        <dbReference type="Proteomes" id="UP000018936"/>
    </source>
</evidence>
<evidence type="ECO:0000256" key="1">
    <source>
        <dbReference type="ARBA" id="ARBA00004141"/>
    </source>
</evidence>
<keyword evidence="6 9" id="KW-0406">Ion transport</keyword>